<keyword evidence="2" id="KW-1185">Reference proteome</keyword>
<reference evidence="1" key="1">
    <citation type="submission" date="2022-07" db="EMBL/GenBank/DDBJ databases">
        <title>Genome Sequence of Lecanicillium saksenae.</title>
        <authorList>
            <person name="Buettner E."/>
        </authorList>
    </citation>
    <scope>NUCLEOTIDE SEQUENCE</scope>
    <source>
        <strain evidence="1">VT-O1</strain>
    </source>
</reference>
<gene>
    <name evidence="1" type="ORF">NLG97_g2309</name>
</gene>
<dbReference type="EMBL" id="JANAKD010000152">
    <property type="protein sequence ID" value="KAJ3496910.1"/>
    <property type="molecule type" value="Genomic_DNA"/>
</dbReference>
<name>A0ACC1R1D5_9HYPO</name>
<sequence>MVQPSLGAIISSALLGSMSAFCPASSEPPIANLTGIGQYRAIQLSESISGLALPRSIDAWLGVEYAVQPIGERRFTAVEQPPQRFDGIKEATSFGPICTQDKAYEYADEQSEACLNFNVYRPAGIPLTEKLPTLVWIHGGAFSLYSGRTMDGGSFVASSQQPLMVITFNYRLNSLGFLPSGLFKRLGLLNLGLRDQHFFLQFLQSHLHSFGGDPDQITLGGLSAGSHSAAFEYFHNYGDDEGAPLFARVLLQSGAITARAFPGIEYPRYESDFQQVMHHVGCSIEDSDEKQMECLRAAPIEKLEKISSKLYAEAESNLNWPWQPVLGGPRLERPGSRCYRDRNFHHLPIITTHTTDEGKYYTPGHLETNDDFIRFWQNLSPYLNVTDLAILNELYPDPTVYPDSIWAQSPNSTQYNRVSGSWSDMAYICPSRETASRTSSEGVPTWRLRFNTPGHPLEAYSWKGIPHASDADYIWNEPTVPFPEVARSYHAYMASFVAVGDPNKFRVEGSPKWPQYRSSDRIESGCPMQLSVSPGDLRTECDNARVRQCEFWNDGERAQRLNK</sequence>
<comment type="caution">
    <text evidence="1">The sequence shown here is derived from an EMBL/GenBank/DDBJ whole genome shotgun (WGS) entry which is preliminary data.</text>
</comment>
<dbReference type="Proteomes" id="UP001148737">
    <property type="component" value="Unassembled WGS sequence"/>
</dbReference>
<protein>
    <submittedName>
        <fullName evidence="1">Uncharacterized protein</fullName>
    </submittedName>
</protein>
<proteinExistence type="predicted"/>
<evidence type="ECO:0000313" key="2">
    <source>
        <dbReference type="Proteomes" id="UP001148737"/>
    </source>
</evidence>
<evidence type="ECO:0000313" key="1">
    <source>
        <dbReference type="EMBL" id="KAJ3496910.1"/>
    </source>
</evidence>
<accession>A0ACC1R1D5</accession>
<organism evidence="1 2">
    <name type="scientific">Lecanicillium saksenae</name>
    <dbReference type="NCBI Taxonomy" id="468837"/>
    <lineage>
        <taxon>Eukaryota</taxon>
        <taxon>Fungi</taxon>
        <taxon>Dikarya</taxon>
        <taxon>Ascomycota</taxon>
        <taxon>Pezizomycotina</taxon>
        <taxon>Sordariomycetes</taxon>
        <taxon>Hypocreomycetidae</taxon>
        <taxon>Hypocreales</taxon>
        <taxon>Cordycipitaceae</taxon>
        <taxon>Lecanicillium</taxon>
    </lineage>
</organism>